<dbReference type="NCBIfam" id="TIGR04037">
    <property type="entry name" value="LLM_duo_CE1759"/>
    <property type="match status" value="1"/>
</dbReference>
<keyword evidence="1" id="KW-0285">Flavoprotein</keyword>
<proteinExistence type="predicted"/>
<dbReference type="InterPro" id="IPR029039">
    <property type="entry name" value="Flavoprotein-like_sf"/>
</dbReference>
<protein>
    <submittedName>
        <fullName evidence="5">NADPH-dependent FMN reductase</fullName>
    </submittedName>
</protein>
<dbReference type="AlphaFoldDB" id="A0A5B0EJK8"/>
<dbReference type="Proteomes" id="UP000323856">
    <property type="component" value="Unassembled WGS sequence"/>
</dbReference>
<feature type="domain" description="NADPH-dependent FMN reductase-like" evidence="4">
    <location>
        <begin position="17"/>
        <end position="167"/>
    </location>
</feature>
<evidence type="ECO:0000256" key="3">
    <source>
        <dbReference type="ARBA" id="ARBA00023002"/>
    </source>
</evidence>
<accession>A0A5B0EJK8</accession>
<dbReference type="SUPFAM" id="SSF52218">
    <property type="entry name" value="Flavoproteins"/>
    <property type="match status" value="1"/>
</dbReference>
<dbReference type="GO" id="GO:0016491">
    <property type="term" value="F:oxidoreductase activity"/>
    <property type="evidence" value="ECO:0007669"/>
    <property type="project" value="UniProtKB-KW"/>
</dbReference>
<dbReference type="Pfam" id="PF03358">
    <property type="entry name" value="FMN_red"/>
    <property type="match status" value="1"/>
</dbReference>
<dbReference type="OrthoDB" id="1643408at2"/>
<dbReference type="PANTHER" id="PTHR43408">
    <property type="entry name" value="FMN REDUCTASE (NADPH)"/>
    <property type="match status" value="1"/>
</dbReference>
<evidence type="ECO:0000256" key="1">
    <source>
        <dbReference type="ARBA" id="ARBA00022630"/>
    </source>
</evidence>
<evidence type="ECO:0000313" key="5">
    <source>
        <dbReference type="EMBL" id="KAA0978886.1"/>
    </source>
</evidence>
<gene>
    <name evidence="5" type="ORF">FQ154_03780</name>
</gene>
<comment type="caution">
    <text evidence="5">The sequence shown here is derived from an EMBL/GenBank/DDBJ whole genome shotgun (WGS) entry which is preliminary data.</text>
</comment>
<evidence type="ECO:0000256" key="2">
    <source>
        <dbReference type="ARBA" id="ARBA00022643"/>
    </source>
</evidence>
<keyword evidence="2" id="KW-0288">FMN</keyword>
<evidence type="ECO:0000259" key="4">
    <source>
        <dbReference type="Pfam" id="PF03358"/>
    </source>
</evidence>
<dbReference type="InterPro" id="IPR005025">
    <property type="entry name" value="FMN_Rdtase-like_dom"/>
</dbReference>
<reference evidence="5 6" key="1">
    <citation type="submission" date="2019-07" db="EMBL/GenBank/DDBJ databases">
        <title>Analysis of the biochemical properties, biological activity and biotechnological potential of siderophores and biosurfactants produced by Antarctic psychrotolerant bacteria.</title>
        <authorList>
            <person name="Styczynski M."/>
            <person name="Krucon T."/>
            <person name="Decewicz P."/>
            <person name="Dziewit L."/>
        </authorList>
    </citation>
    <scope>NUCLEOTIDE SEQUENCE [LARGE SCALE GENOMIC DNA]</scope>
    <source>
        <strain evidence="5 6">ANT_H27</strain>
    </source>
</reference>
<sequence length="239" mass="25229">MQTHVFIEGTPNNMSHNIVVISGGLGTPSTSGLLGRQLGESTVRELAAMGIQADLTVLELRDYATDITNNLLTGYAPPRLAEAIETVSSAAGLIAVSPVFTASVSGLFKSFIDVLDPKSLDDKPMVLAATGGSPRHNLVVDYAMRPIFAYLRARIMPTSVFASPEDWGADQGHGALAERELRAGTELAQAIGGSHGSTARTQDLGDTRSIAPRISETANPRDEMTSLPFEQLLANVQAG</sequence>
<dbReference type="Gene3D" id="3.40.50.360">
    <property type="match status" value="1"/>
</dbReference>
<dbReference type="PANTHER" id="PTHR43408:SF2">
    <property type="entry name" value="FMN REDUCTASE (NADPH)"/>
    <property type="match status" value="1"/>
</dbReference>
<evidence type="ECO:0000313" key="6">
    <source>
        <dbReference type="Proteomes" id="UP000323856"/>
    </source>
</evidence>
<dbReference type="InterPro" id="IPR051814">
    <property type="entry name" value="NAD(P)H-dep_FMN_reductase"/>
</dbReference>
<organism evidence="5 6">
    <name type="scientific">Paeniglutamicibacter gangotriensis</name>
    <dbReference type="NCBI Taxonomy" id="254787"/>
    <lineage>
        <taxon>Bacteria</taxon>
        <taxon>Bacillati</taxon>
        <taxon>Actinomycetota</taxon>
        <taxon>Actinomycetes</taxon>
        <taxon>Micrococcales</taxon>
        <taxon>Micrococcaceae</taxon>
        <taxon>Paeniglutamicibacter</taxon>
    </lineage>
</organism>
<keyword evidence="3" id="KW-0560">Oxidoreductase</keyword>
<name>A0A5B0EJK8_9MICC</name>
<dbReference type="EMBL" id="VOBL01000003">
    <property type="protein sequence ID" value="KAA0978886.1"/>
    <property type="molecule type" value="Genomic_DNA"/>
</dbReference>
<dbReference type="InterPro" id="IPR023932">
    <property type="entry name" value="CE1759_FMN_reduct"/>
</dbReference>